<evidence type="ECO:0000313" key="2">
    <source>
        <dbReference type="EMBL" id="MDU8886088.1"/>
    </source>
</evidence>
<gene>
    <name evidence="2" type="ORF">RXV94_07945</name>
</gene>
<proteinExistence type="predicted"/>
<keyword evidence="3" id="KW-1185">Reference proteome</keyword>
<dbReference type="Proteomes" id="UP001268651">
    <property type="component" value="Unassembled WGS sequence"/>
</dbReference>
<evidence type="ECO:0000313" key="3">
    <source>
        <dbReference type="Proteomes" id="UP001268651"/>
    </source>
</evidence>
<organism evidence="2 3">
    <name type="scientific">Gilvirhabdus luticola</name>
    <dbReference type="NCBI Taxonomy" id="3079858"/>
    <lineage>
        <taxon>Bacteria</taxon>
        <taxon>Pseudomonadati</taxon>
        <taxon>Bacteroidota</taxon>
        <taxon>Flavobacteriia</taxon>
        <taxon>Flavobacteriales</taxon>
        <taxon>Flavobacteriaceae</taxon>
        <taxon>Gilvirhabdus</taxon>
    </lineage>
</organism>
<name>A0ABU3U6R2_9FLAO</name>
<dbReference type="PROSITE" id="PS51257">
    <property type="entry name" value="PROKAR_LIPOPROTEIN"/>
    <property type="match status" value="1"/>
</dbReference>
<sequence>MKNTIKLISIALLVILTACNSSEKQLQDNIVMYSQTWDEIINNGNLDAINSENFDENITLISSPENIVGIEAFKDYYSNFVTGFSEVEFSIVDIFGQGDKLVKHWTFKGTHSGDFFGMPGAGKSIDVEGTTLVKMKDGKIAQEQDFMDNMVFLQQLGIVSNPENVGIIDGIYKSFNTGDIPAVLAVLDENVEWIEAEGNAYADGNPYIGPDAVLNGVFARVGADYEHFEVVDVKLHDMSNNQVLATLRYNGKLKKNGATIDAQVAHHWTLNNGKVIGFQQYVDTKQLHDANNK</sequence>
<feature type="domain" description="SnoaL-like" evidence="1">
    <location>
        <begin position="171"/>
        <end position="276"/>
    </location>
</feature>
<reference evidence="2 3" key="1">
    <citation type="submission" date="2023-10" db="EMBL/GenBank/DDBJ databases">
        <title>Marimonas sp. nov. isolated from tidal mud flat.</title>
        <authorList>
            <person name="Jaincy N.J."/>
            <person name="Srinivasan S."/>
            <person name="Lee S.-S."/>
        </authorList>
    </citation>
    <scope>NUCLEOTIDE SEQUENCE [LARGE SCALE GENOMIC DNA]</scope>
    <source>
        <strain evidence="2 3">MJ-SS3</strain>
    </source>
</reference>
<dbReference type="InterPro" id="IPR037401">
    <property type="entry name" value="SnoaL-like"/>
</dbReference>
<dbReference type="SUPFAM" id="SSF54427">
    <property type="entry name" value="NTF2-like"/>
    <property type="match status" value="2"/>
</dbReference>
<dbReference type="Pfam" id="PF12680">
    <property type="entry name" value="SnoaL_2"/>
    <property type="match status" value="1"/>
</dbReference>
<dbReference type="Pfam" id="PF07366">
    <property type="entry name" value="SnoaL"/>
    <property type="match status" value="1"/>
</dbReference>
<dbReference type="InterPro" id="IPR032710">
    <property type="entry name" value="NTF2-like_dom_sf"/>
</dbReference>
<dbReference type="PANTHER" id="PTHR41252">
    <property type="entry name" value="BLR2505 PROTEIN"/>
    <property type="match status" value="1"/>
</dbReference>
<comment type="caution">
    <text evidence="2">The sequence shown here is derived from an EMBL/GenBank/DDBJ whole genome shotgun (WGS) entry which is preliminary data.</text>
</comment>
<dbReference type="InterPro" id="IPR009959">
    <property type="entry name" value="Cyclase_SnoaL-like"/>
</dbReference>
<dbReference type="Gene3D" id="3.10.450.50">
    <property type="match status" value="2"/>
</dbReference>
<protein>
    <submittedName>
        <fullName evidence="2">Ester cyclase</fullName>
    </submittedName>
</protein>
<dbReference type="RefSeq" id="WP_316662028.1">
    <property type="nucleotide sequence ID" value="NZ_JAWHTF010000003.1"/>
</dbReference>
<accession>A0ABU3U6R2</accession>
<dbReference type="EMBL" id="JAWHTF010000003">
    <property type="protein sequence ID" value="MDU8886088.1"/>
    <property type="molecule type" value="Genomic_DNA"/>
</dbReference>
<evidence type="ECO:0000259" key="1">
    <source>
        <dbReference type="Pfam" id="PF12680"/>
    </source>
</evidence>
<dbReference type="PANTHER" id="PTHR41252:SF1">
    <property type="entry name" value="BLR2505 PROTEIN"/>
    <property type="match status" value="1"/>
</dbReference>